<name>A0AA36D4Z4_9BILA</name>
<proteinExistence type="predicted"/>
<keyword evidence="2" id="KW-1133">Transmembrane helix</keyword>
<dbReference type="EMBL" id="CATQJA010002662">
    <property type="protein sequence ID" value="CAJ0581188.1"/>
    <property type="molecule type" value="Genomic_DNA"/>
</dbReference>
<evidence type="ECO:0000313" key="3">
    <source>
        <dbReference type="EMBL" id="CAJ0581188.1"/>
    </source>
</evidence>
<dbReference type="AlphaFoldDB" id="A0AA36D4Z4"/>
<reference evidence="3" key="1">
    <citation type="submission" date="2023-06" db="EMBL/GenBank/DDBJ databases">
        <authorList>
            <person name="Delattre M."/>
        </authorList>
    </citation>
    <scope>NUCLEOTIDE SEQUENCE</scope>
    <source>
        <strain evidence="3">AF72</strain>
    </source>
</reference>
<keyword evidence="4" id="KW-1185">Reference proteome</keyword>
<feature type="compositionally biased region" description="Basic and acidic residues" evidence="1">
    <location>
        <begin position="12"/>
        <end position="32"/>
    </location>
</feature>
<sequence length="238" mass="26607">MSKGSKKQSNNNDEKRPAGEKRSGGNVRKQEESPRRQGCLSWVIRKLFRTAFWIGLLVFGAATVTLLLNCNDGGKKIAGSKPFCADVTKLTKFTKPSDKFTDNAYNSYGTVIGGFKNNTIAAYRNFANSEWGSKVDKYLLIAHATITEYSLLAWRHIMNWTEGARAWYNKDGHKQISRFGEGVLIGMKMVLQMVYDFAVWAINGVVALATAVIHRGQDFVVNVQQKGFSKAFEKLIAH</sequence>
<keyword evidence="2" id="KW-0472">Membrane</keyword>
<evidence type="ECO:0000313" key="4">
    <source>
        <dbReference type="Proteomes" id="UP001177023"/>
    </source>
</evidence>
<feature type="region of interest" description="Disordered" evidence="1">
    <location>
        <begin position="1"/>
        <end position="32"/>
    </location>
</feature>
<comment type="caution">
    <text evidence="3">The sequence shown here is derived from an EMBL/GenBank/DDBJ whole genome shotgun (WGS) entry which is preliminary data.</text>
</comment>
<evidence type="ECO:0000256" key="1">
    <source>
        <dbReference type="SAM" id="MobiDB-lite"/>
    </source>
</evidence>
<protein>
    <submittedName>
        <fullName evidence="3">Uncharacterized protein</fullName>
    </submittedName>
</protein>
<feature type="transmembrane region" description="Helical" evidence="2">
    <location>
        <begin position="50"/>
        <end position="68"/>
    </location>
</feature>
<feature type="non-terminal residue" evidence="3">
    <location>
        <position position="238"/>
    </location>
</feature>
<organism evidence="3 4">
    <name type="scientific">Mesorhabditis spiculigera</name>
    <dbReference type="NCBI Taxonomy" id="96644"/>
    <lineage>
        <taxon>Eukaryota</taxon>
        <taxon>Metazoa</taxon>
        <taxon>Ecdysozoa</taxon>
        <taxon>Nematoda</taxon>
        <taxon>Chromadorea</taxon>
        <taxon>Rhabditida</taxon>
        <taxon>Rhabditina</taxon>
        <taxon>Rhabditomorpha</taxon>
        <taxon>Rhabditoidea</taxon>
        <taxon>Rhabditidae</taxon>
        <taxon>Mesorhabditinae</taxon>
        <taxon>Mesorhabditis</taxon>
    </lineage>
</organism>
<keyword evidence="2" id="KW-0812">Transmembrane</keyword>
<gene>
    <name evidence="3" type="ORF">MSPICULIGERA_LOCUS19354</name>
</gene>
<dbReference type="Proteomes" id="UP001177023">
    <property type="component" value="Unassembled WGS sequence"/>
</dbReference>
<accession>A0AA36D4Z4</accession>
<evidence type="ECO:0000256" key="2">
    <source>
        <dbReference type="SAM" id="Phobius"/>
    </source>
</evidence>